<dbReference type="AlphaFoldDB" id="A0A915KLN5"/>
<evidence type="ECO:0000313" key="1">
    <source>
        <dbReference type="Proteomes" id="UP000887565"/>
    </source>
</evidence>
<organism evidence="1 2">
    <name type="scientific">Romanomermis culicivorax</name>
    <name type="common">Nematode worm</name>
    <dbReference type="NCBI Taxonomy" id="13658"/>
    <lineage>
        <taxon>Eukaryota</taxon>
        <taxon>Metazoa</taxon>
        <taxon>Ecdysozoa</taxon>
        <taxon>Nematoda</taxon>
        <taxon>Enoplea</taxon>
        <taxon>Dorylaimia</taxon>
        <taxon>Mermithida</taxon>
        <taxon>Mermithoidea</taxon>
        <taxon>Mermithidae</taxon>
        <taxon>Romanomermis</taxon>
    </lineage>
</organism>
<sequence>MPACPQQAQEDPLEILQMVVNVRQGVYSAEASENVDHRYLGDDHRFRILTGSAERRTYESVQCTPVIVGIECRDNGVGVIKMLKEGSPIFPRGRKSFENESPAIWVGKLHIPRQMAFSIMDLSMTFTTRVNLRLTSEAVSSLSIRMCAS</sequence>
<dbReference type="Proteomes" id="UP000887565">
    <property type="component" value="Unplaced"/>
</dbReference>
<name>A0A915KLN5_ROMCU</name>
<reference evidence="2" key="1">
    <citation type="submission" date="2022-11" db="UniProtKB">
        <authorList>
            <consortium name="WormBaseParasite"/>
        </authorList>
    </citation>
    <scope>IDENTIFICATION</scope>
</reference>
<accession>A0A915KLN5</accession>
<keyword evidence="1" id="KW-1185">Reference proteome</keyword>
<evidence type="ECO:0000313" key="2">
    <source>
        <dbReference type="WBParaSite" id="nRc.2.0.1.t39752-RA"/>
    </source>
</evidence>
<protein>
    <submittedName>
        <fullName evidence="2">Uncharacterized protein</fullName>
    </submittedName>
</protein>
<proteinExistence type="predicted"/>
<dbReference type="WBParaSite" id="nRc.2.0.1.t39752-RA">
    <property type="protein sequence ID" value="nRc.2.0.1.t39752-RA"/>
    <property type="gene ID" value="nRc.2.0.1.g39752"/>
</dbReference>